<feature type="compositionally biased region" description="Low complexity" evidence="3">
    <location>
        <begin position="73"/>
        <end position="89"/>
    </location>
</feature>
<feature type="domain" description="DUF1542" evidence="6">
    <location>
        <begin position="1079"/>
        <end position="1151"/>
    </location>
</feature>
<feature type="region of interest" description="Disordered" evidence="3">
    <location>
        <begin position="204"/>
        <end position="231"/>
    </location>
</feature>
<dbReference type="Proteomes" id="UP000199268">
    <property type="component" value="Unassembled WGS sequence"/>
</dbReference>
<feature type="non-terminal residue" evidence="7">
    <location>
        <position position="1721"/>
    </location>
</feature>
<keyword evidence="4" id="KW-0812">Transmembrane</keyword>
<keyword evidence="8" id="KW-1185">Reference proteome</keyword>
<keyword evidence="4" id="KW-0472">Membrane</keyword>
<evidence type="ECO:0000256" key="3">
    <source>
        <dbReference type="SAM" id="MobiDB-lite"/>
    </source>
</evidence>
<dbReference type="PANTHER" id="PTHR11818:SF11">
    <property type="entry name" value="BETA-CRYSTALLIN B2"/>
    <property type="match status" value="1"/>
</dbReference>
<gene>
    <name evidence="7" type="ORF">GA0061074_1051</name>
</gene>
<evidence type="ECO:0000256" key="1">
    <source>
        <dbReference type="ARBA" id="ARBA00022729"/>
    </source>
</evidence>
<dbReference type="PANTHER" id="PTHR11818">
    <property type="entry name" value="BETA/GAMMA CRYSTALLIN"/>
    <property type="match status" value="1"/>
</dbReference>
<feature type="compositionally biased region" description="Low complexity" evidence="3">
    <location>
        <begin position="124"/>
        <end position="134"/>
    </location>
</feature>
<dbReference type="STRING" id="1505725.GA0061074_1051"/>
<feature type="compositionally biased region" description="Polar residues" evidence="3">
    <location>
        <begin position="103"/>
        <end position="114"/>
    </location>
</feature>
<evidence type="ECO:0000313" key="7">
    <source>
        <dbReference type="EMBL" id="SCB92175.1"/>
    </source>
</evidence>
<dbReference type="InterPro" id="IPR002988">
    <property type="entry name" value="GA_module"/>
</dbReference>
<keyword evidence="1" id="KW-0732">Signal</keyword>
<feature type="compositionally biased region" description="Low complexity" evidence="3">
    <location>
        <begin position="151"/>
        <end position="165"/>
    </location>
</feature>
<accession>A0A1C4AC50</accession>
<dbReference type="InterPro" id="IPR022263">
    <property type="entry name" value="KxYKxGKxW"/>
</dbReference>
<feature type="domain" description="DUF1542" evidence="6">
    <location>
        <begin position="1409"/>
        <end position="1479"/>
    </location>
</feature>
<evidence type="ECO:0000259" key="5">
    <source>
        <dbReference type="Pfam" id="PF01468"/>
    </source>
</evidence>
<feature type="region of interest" description="Disordered" evidence="3">
    <location>
        <begin position="73"/>
        <end position="165"/>
    </location>
</feature>
<dbReference type="InterPro" id="IPR011439">
    <property type="entry name" value="DUF1542"/>
</dbReference>
<reference evidence="8" key="1">
    <citation type="submission" date="2016-08" db="EMBL/GenBank/DDBJ databases">
        <authorList>
            <person name="Varghese N."/>
            <person name="Submissions Spin"/>
        </authorList>
    </citation>
    <scope>NUCLEOTIDE SEQUENCE [LARGE SCALE GENOMIC DNA]</scope>
    <source>
        <strain evidence="8">R-53094</strain>
    </source>
</reference>
<evidence type="ECO:0000313" key="8">
    <source>
        <dbReference type="Proteomes" id="UP000199268"/>
    </source>
</evidence>
<sequence>MKDIDTKEHYKMYKDGKKWVFASISVMSFLIMGAFSIENVHADVVVDSSTSSSEAASSASNLLGSSSEVVLPDKQASSAAQSTSETAQSNVTSASERDDVIASSETSSSAVNDESQTDTKEQPSSSVATDVSSVSDDKVQNNTSSTAVPQSAVASSETSSQASSANDYSATTAVSDATQNTVALSSAAASSSVSVVSDNDIVNSSENVSESDNHKASDANEQVKPNVTDTINMDNPAKEVVANNTSTADNKNLTKANSDNVPTVKATSSRHVATWDEFKNALNDSTINEIIIDNNLKDPTWGGGVDVASRPDNSLLIRSNDGARYAIDFQGSYPYPVSGKLNLTYENLDMYGTTYYGVVNSSRLDSATITFRNTSYTGAQLVYAGANTTVIFQGKNTVKTVDHYVSPVDGANVNVGSSQQGLEFTSDNDHIIFDVDSEFDGSTFKDNVIHMTGNNSTIEIKKGAVVTLTPHDNGDGAWGNAEHGWNANGIYMAGSGTLTVETGGTLKIDAGQDSKQGVAAISIIDANTTVNIEDGADVEISVNGNVMNSNSANTSVYINGQLNVGKNAKFIVTGHDMGSFAGTLVKISGNANITGSVFKIRLDDATGGTGKLTLLNVGNNVLIDNPKDFLLYKGNNNNAQWIGNGSFNLNVVRLQYNGTQTGPFKHVSFTGNGGAISVSSADRNKIVGLTKDDEDSLVSQLNELGSDANVNTLEFVQANDFVTIIDNTVNVINNEDGSKTIEGFTDTPGAYIHATSNGNEIIGNNLQSPYWQENTGLSKVIYAAQASTTKDPSGKGYKFSFTIPADVVNNLPAGATVDVYGTQNFVDSDTVSQDLGIISLDQVKDAINKAGSNAKEHINQLPNLTTEQRNQINSTIDNLVNAAVASDGSVDKAPNVNAANKIYNDIVDQLKDMTNLSDAKNKALAEVGQSEEDLINQINSNDSLTAADKTDLVNEVNAAADRAKANINNATTPETAQSAASDGVTAINDVSVAAKLQAAKNDANHALSDAAQTAIAAINGNDSLTADEKTDLVGQVNTAAEQAKETINNATTSETVQSAENVGETAINDVSDAVELQAAKNDANHALLDAVQTAVDAINGNTNLTADEKTDLVSQVNAAANQAKSNINNATTPETAQSAASDGETAINGVSEAAKLQAAKNDAVKQLDQVRNETIKQVKNSGLSAARQQELINEANAAHDEAVQKVNADTTIPAVNQDVEDGLVAITQVRATMTNESDQLHLAQNAAKNKLDSTVQDVIAAINGNDSLTADEKTDLVGQVNTAADQAKANINNATTPETAQSAASDGETAIEGVSEAAKLQAAKNDAVKQLDQARNNTIEQVKNSGLSAARQQALINEVNAAHDEAVQKVNADTTIPAVNQDAADGLAAISQVQATMTGESNQLHAAQNTAKNKLDSTVQDAIDAINGNDSLTADEKDDLVNQVNTAAEQAKETINNATTPETAQSAVSDGETAIEEVSEAAKLQAAKNDANQALSNAVQTAIAAINDNDSLTADEKTDLVGQVNTTADQAKANINNATTPETAQSAASDGVTAINDVSDEAKLQAAKNDANHTLAEATQNAIDAINGNDSLTADEKTDLVGEVNTAADQAKTNINNATTPETAQSAASDGETVIEEASEAAKLQAAKNDANHTLVEATQNAIDAINGNDSLTADEKADLISQVNAAANQAKANINNATTPETAQSAASDGETAIEGVSEA</sequence>
<dbReference type="NCBIfam" id="TIGR03715">
    <property type="entry name" value="KxYKxGKxW"/>
    <property type="match status" value="1"/>
</dbReference>
<keyword evidence="2" id="KW-0175">Coiled coil</keyword>
<feature type="compositionally biased region" description="Polar residues" evidence="3">
    <location>
        <begin position="1699"/>
        <end position="1708"/>
    </location>
</feature>
<feature type="domain" description="DUF1542" evidence="6">
    <location>
        <begin position="919"/>
        <end position="993"/>
    </location>
</feature>
<evidence type="ECO:0000259" key="6">
    <source>
        <dbReference type="Pfam" id="PF07564"/>
    </source>
</evidence>
<feature type="domain" description="DUF1542" evidence="6">
    <location>
        <begin position="1647"/>
        <end position="1718"/>
    </location>
</feature>
<evidence type="ECO:0000256" key="2">
    <source>
        <dbReference type="SAM" id="Coils"/>
    </source>
</evidence>
<dbReference type="Pfam" id="PF19258">
    <property type="entry name" value="KxYKxGKxW_sig"/>
    <property type="match status" value="1"/>
</dbReference>
<organism evidence="7 8">
    <name type="scientific">Weissella bombi</name>
    <dbReference type="NCBI Taxonomy" id="1505725"/>
    <lineage>
        <taxon>Bacteria</taxon>
        <taxon>Bacillati</taxon>
        <taxon>Bacillota</taxon>
        <taxon>Bacilli</taxon>
        <taxon>Lactobacillales</taxon>
        <taxon>Lactobacillaceae</taxon>
        <taxon>Weissella</taxon>
    </lineage>
</organism>
<dbReference type="EMBL" id="FMAO01000005">
    <property type="protein sequence ID" value="SCB92175.1"/>
    <property type="molecule type" value="Genomic_DNA"/>
</dbReference>
<protein>
    <submittedName>
        <fullName evidence="7">KxYKxGKxW signal peptide containing protein</fullName>
    </submittedName>
</protein>
<dbReference type="Pfam" id="PF07564">
    <property type="entry name" value="DUF1542"/>
    <property type="match status" value="9"/>
</dbReference>
<feature type="domain" description="DUF1542" evidence="6">
    <location>
        <begin position="1567"/>
        <end position="1637"/>
    </location>
</feature>
<feature type="domain" description="Protein G-related albumin-binding (GA) module" evidence="5">
    <location>
        <begin position="849"/>
        <end position="878"/>
    </location>
</feature>
<feature type="transmembrane region" description="Helical" evidence="4">
    <location>
        <begin position="20"/>
        <end position="37"/>
    </location>
</feature>
<feature type="coiled-coil region" evidence="2">
    <location>
        <begin position="1153"/>
        <end position="1205"/>
    </location>
</feature>
<dbReference type="RefSeq" id="WP_159426653.1">
    <property type="nucleotide sequence ID" value="NZ_FMAO01000005.1"/>
</dbReference>
<dbReference type="InterPro" id="IPR050252">
    <property type="entry name" value="Beta/Gamma-Crystallin"/>
</dbReference>
<name>A0A1C4AC50_9LACO</name>
<keyword evidence="4" id="KW-1133">Transmembrane helix</keyword>
<feature type="region of interest" description="Disordered" evidence="3">
    <location>
        <begin position="1695"/>
        <end position="1721"/>
    </location>
</feature>
<feature type="domain" description="DUF1542" evidence="6">
    <location>
        <begin position="1323"/>
        <end position="1396"/>
    </location>
</feature>
<evidence type="ECO:0000256" key="4">
    <source>
        <dbReference type="SAM" id="Phobius"/>
    </source>
</evidence>
<feature type="domain" description="DUF1542" evidence="6">
    <location>
        <begin position="999"/>
        <end position="1073"/>
    </location>
</feature>
<feature type="domain" description="DUF1542" evidence="6">
    <location>
        <begin position="1245"/>
        <end position="1315"/>
    </location>
</feature>
<dbReference type="Pfam" id="PF01468">
    <property type="entry name" value="GA"/>
    <property type="match status" value="1"/>
</dbReference>
<proteinExistence type="predicted"/>
<feature type="domain" description="DUF1542" evidence="6">
    <location>
        <begin position="1487"/>
        <end position="1560"/>
    </location>
</feature>
<feature type="compositionally biased region" description="Polar residues" evidence="3">
    <location>
        <begin position="219"/>
        <end position="231"/>
    </location>
</feature>
<feature type="compositionally biased region" description="Polar residues" evidence="3">
    <location>
        <begin position="140"/>
        <end position="149"/>
    </location>
</feature>